<keyword evidence="2" id="KW-1185">Reference proteome</keyword>
<dbReference type="GeneID" id="76835375"/>
<dbReference type="KEGG" id="mou:OU421_09695"/>
<gene>
    <name evidence="1" type="ORF">OU421_09695</name>
</gene>
<dbReference type="EMBL" id="CP113361">
    <property type="protein sequence ID" value="WAI00694.1"/>
    <property type="molecule type" value="Genomic_DNA"/>
</dbReference>
<organism evidence="1 2">
    <name type="scientific">Methanogenium organophilum</name>
    <dbReference type="NCBI Taxonomy" id="2199"/>
    <lineage>
        <taxon>Archaea</taxon>
        <taxon>Methanobacteriati</taxon>
        <taxon>Methanobacteriota</taxon>
        <taxon>Stenosarchaea group</taxon>
        <taxon>Methanomicrobia</taxon>
        <taxon>Methanomicrobiales</taxon>
        <taxon>Methanomicrobiaceae</taxon>
        <taxon>Methanogenium</taxon>
    </lineage>
</organism>
<evidence type="ECO:0000313" key="1">
    <source>
        <dbReference type="EMBL" id="WAI00694.1"/>
    </source>
</evidence>
<protein>
    <submittedName>
        <fullName evidence="1">Uncharacterized protein</fullName>
    </submittedName>
</protein>
<dbReference type="AlphaFoldDB" id="A0A9X9S2J5"/>
<reference evidence="1" key="1">
    <citation type="submission" date="2022-11" db="EMBL/GenBank/DDBJ databases">
        <title>Complete genome sequence of Methanogenium organophilum DSM 3596.</title>
        <authorList>
            <person name="Chen S.-C."/>
            <person name="Lai S.-J."/>
            <person name="You Y.-T."/>
        </authorList>
    </citation>
    <scope>NUCLEOTIDE SEQUENCE</scope>
    <source>
        <strain evidence="1">DSM 3596</strain>
    </source>
</reference>
<name>A0A9X9S2J5_METOG</name>
<accession>A0A9X9S2J5</accession>
<dbReference type="Proteomes" id="UP001163096">
    <property type="component" value="Chromosome"/>
</dbReference>
<dbReference type="RefSeq" id="WP_268185899.1">
    <property type="nucleotide sequence ID" value="NZ_CP113361.1"/>
</dbReference>
<proteinExistence type="predicted"/>
<sequence>MIQTHAGSDVNCGIQTLVLTPIHIGVSDISPVCPFTENMPFFQSVMKTAILMLLPTILSSVPGAPEIGESQMQIPIDLHAADSEIA</sequence>
<evidence type="ECO:0000313" key="2">
    <source>
        <dbReference type="Proteomes" id="UP001163096"/>
    </source>
</evidence>